<dbReference type="GO" id="GO:0006629">
    <property type="term" value="P:lipid metabolic process"/>
    <property type="evidence" value="ECO:0007669"/>
    <property type="project" value="UniProtKB-KW"/>
</dbReference>
<protein>
    <recommendedName>
        <fullName evidence="10">Wax synthase domain-containing protein</fullName>
    </recommendedName>
</protein>
<sequence>MDLKLEIKNLVKVAIFASISLSYCYFVAKIIPKGCARLLIILPILFLSLLVPIFFESVHLIGPLSFFISWLASFKLALFAFGKGPLSTPLIPLTHFISLACFPIGIGKTGLQPRKFLGVKVVLLAIFLRVYYDYGNRMNPMIAWIFLAFSVYFCLELILAISSKIIGFLLGVELEPHFNEPYLSTSLQDFWGRRWNLMVNRILHTTIYSPVYTLLTHVIGRVWAQILAILATFVVSGLMHELIFFYLSRDRPTWDTMAFFCLHGVCLIIEIVTKKYVKLKWSILSYMNTPFVVLFMLLTSYWLFYPDMVRCKIFERAFEEYKIVFNLVGLC</sequence>
<evidence type="ECO:0000256" key="2">
    <source>
        <dbReference type="ARBA" id="ARBA00007282"/>
    </source>
</evidence>
<feature type="transmembrane region" description="Helical" evidence="9">
    <location>
        <begin position="13"/>
        <end position="31"/>
    </location>
</feature>
<comment type="caution">
    <text evidence="11">The sequence shown here is derived from an EMBL/GenBank/DDBJ whole genome shotgun (WGS) entry which is preliminary data.</text>
</comment>
<evidence type="ECO:0000256" key="9">
    <source>
        <dbReference type="SAM" id="Phobius"/>
    </source>
</evidence>
<evidence type="ECO:0000256" key="5">
    <source>
        <dbReference type="ARBA" id="ARBA00022989"/>
    </source>
</evidence>
<comment type="similarity">
    <text evidence="2">Belongs to the wax synthase family.</text>
</comment>
<dbReference type="EMBL" id="JAUHHV010000006">
    <property type="protein sequence ID" value="KAK1421543.1"/>
    <property type="molecule type" value="Genomic_DNA"/>
</dbReference>
<keyword evidence="6" id="KW-0443">Lipid metabolism</keyword>
<keyword evidence="12" id="KW-1185">Reference proteome</keyword>
<keyword evidence="7 9" id="KW-0472">Membrane</keyword>
<feature type="transmembrane region" description="Helical" evidence="9">
    <location>
        <begin position="116"/>
        <end position="132"/>
    </location>
</feature>
<feature type="transmembrane region" description="Helical" evidence="9">
    <location>
        <begin position="283"/>
        <end position="304"/>
    </location>
</feature>
<dbReference type="AlphaFoldDB" id="A0AAD8KEZ5"/>
<evidence type="ECO:0000256" key="8">
    <source>
        <dbReference type="ARBA" id="ARBA00023315"/>
    </source>
</evidence>
<evidence type="ECO:0000313" key="12">
    <source>
        <dbReference type="Proteomes" id="UP001229421"/>
    </source>
</evidence>
<dbReference type="GO" id="GO:0008374">
    <property type="term" value="F:O-acyltransferase activity"/>
    <property type="evidence" value="ECO:0007669"/>
    <property type="project" value="InterPro"/>
</dbReference>
<accession>A0AAD8KEZ5</accession>
<name>A0AAD8KEZ5_TARER</name>
<keyword evidence="8" id="KW-0012">Acyltransferase</keyword>
<organism evidence="11 12">
    <name type="scientific">Tagetes erecta</name>
    <name type="common">African marigold</name>
    <dbReference type="NCBI Taxonomy" id="13708"/>
    <lineage>
        <taxon>Eukaryota</taxon>
        <taxon>Viridiplantae</taxon>
        <taxon>Streptophyta</taxon>
        <taxon>Embryophyta</taxon>
        <taxon>Tracheophyta</taxon>
        <taxon>Spermatophyta</taxon>
        <taxon>Magnoliopsida</taxon>
        <taxon>eudicotyledons</taxon>
        <taxon>Gunneridae</taxon>
        <taxon>Pentapetalae</taxon>
        <taxon>asterids</taxon>
        <taxon>campanulids</taxon>
        <taxon>Asterales</taxon>
        <taxon>Asteraceae</taxon>
        <taxon>Asteroideae</taxon>
        <taxon>Heliantheae alliance</taxon>
        <taxon>Tageteae</taxon>
        <taxon>Tagetes</taxon>
    </lineage>
</organism>
<evidence type="ECO:0000256" key="1">
    <source>
        <dbReference type="ARBA" id="ARBA00004141"/>
    </source>
</evidence>
<feature type="domain" description="Wax synthase" evidence="10">
    <location>
        <begin position="175"/>
        <end position="262"/>
    </location>
</feature>
<comment type="subcellular location">
    <subcellularLocation>
        <location evidence="1">Membrane</location>
        <topology evidence="1">Multi-pass membrane protein</topology>
    </subcellularLocation>
</comment>
<dbReference type="Pfam" id="PF13813">
    <property type="entry name" value="MBOAT_2"/>
    <property type="match status" value="1"/>
</dbReference>
<dbReference type="Proteomes" id="UP001229421">
    <property type="component" value="Unassembled WGS sequence"/>
</dbReference>
<evidence type="ECO:0000256" key="3">
    <source>
        <dbReference type="ARBA" id="ARBA00022679"/>
    </source>
</evidence>
<feature type="transmembrane region" description="Helical" evidence="9">
    <location>
        <begin position="144"/>
        <end position="170"/>
    </location>
</feature>
<feature type="transmembrane region" description="Helical" evidence="9">
    <location>
        <begin position="93"/>
        <end position="110"/>
    </location>
</feature>
<feature type="transmembrane region" description="Helical" evidence="9">
    <location>
        <begin position="222"/>
        <end position="247"/>
    </location>
</feature>
<feature type="transmembrane region" description="Helical" evidence="9">
    <location>
        <begin position="38"/>
        <end position="55"/>
    </location>
</feature>
<keyword evidence="3" id="KW-0808">Transferase</keyword>
<keyword evidence="4 9" id="KW-0812">Transmembrane</keyword>
<reference evidence="11" key="1">
    <citation type="journal article" date="2023" name="bioRxiv">
        <title>Improved chromosome-level genome assembly for marigold (Tagetes erecta).</title>
        <authorList>
            <person name="Jiang F."/>
            <person name="Yuan L."/>
            <person name="Wang S."/>
            <person name="Wang H."/>
            <person name="Xu D."/>
            <person name="Wang A."/>
            <person name="Fan W."/>
        </authorList>
    </citation>
    <scope>NUCLEOTIDE SEQUENCE</scope>
    <source>
        <strain evidence="11">WSJ</strain>
        <tissue evidence="11">Leaf</tissue>
    </source>
</reference>
<evidence type="ECO:0000256" key="4">
    <source>
        <dbReference type="ARBA" id="ARBA00022692"/>
    </source>
</evidence>
<dbReference type="PANTHER" id="PTHR31595">
    <property type="entry name" value="LONG-CHAIN-ALCOHOL O-FATTY-ACYLTRANSFERASE 3-RELATED"/>
    <property type="match status" value="1"/>
</dbReference>
<dbReference type="GO" id="GO:0016020">
    <property type="term" value="C:membrane"/>
    <property type="evidence" value="ECO:0007669"/>
    <property type="project" value="UniProtKB-SubCell"/>
</dbReference>
<keyword evidence="5 9" id="KW-1133">Transmembrane helix</keyword>
<dbReference type="InterPro" id="IPR044851">
    <property type="entry name" value="Wax_synthase"/>
</dbReference>
<dbReference type="PANTHER" id="PTHR31595:SF77">
    <property type="entry name" value="ACYL-COA--STEROL O-ACYLTRANSFERASE 1-LIKE"/>
    <property type="match status" value="1"/>
</dbReference>
<gene>
    <name evidence="11" type="ORF">QVD17_23962</name>
</gene>
<evidence type="ECO:0000256" key="6">
    <source>
        <dbReference type="ARBA" id="ARBA00023098"/>
    </source>
</evidence>
<evidence type="ECO:0000313" key="11">
    <source>
        <dbReference type="EMBL" id="KAK1421543.1"/>
    </source>
</evidence>
<evidence type="ECO:0000256" key="7">
    <source>
        <dbReference type="ARBA" id="ARBA00023136"/>
    </source>
</evidence>
<feature type="transmembrane region" description="Helical" evidence="9">
    <location>
        <begin position="259"/>
        <end position="277"/>
    </location>
</feature>
<dbReference type="InterPro" id="IPR032805">
    <property type="entry name" value="Wax_synthase_dom"/>
</dbReference>
<feature type="transmembrane region" description="Helical" evidence="9">
    <location>
        <begin position="61"/>
        <end position="81"/>
    </location>
</feature>
<proteinExistence type="inferred from homology"/>
<evidence type="ECO:0000259" key="10">
    <source>
        <dbReference type="Pfam" id="PF13813"/>
    </source>
</evidence>